<feature type="compositionally biased region" description="Basic and acidic residues" evidence="1">
    <location>
        <begin position="44"/>
        <end position="59"/>
    </location>
</feature>
<reference evidence="3" key="1">
    <citation type="journal article" date="2019" name="Int. J. Syst. Evol. Microbiol.">
        <title>The Global Catalogue of Microorganisms (GCM) 10K type strain sequencing project: providing services to taxonomists for standard genome sequencing and annotation.</title>
        <authorList>
            <consortium name="The Broad Institute Genomics Platform"/>
            <consortium name="The Broad Institute Genome Sequencing Center for Infectious Disease"/>
            <person name="Wu L."/>
            <person name="Ma J."/>
        </authorList>
    </citation>
    <scope>NUCLEOTIDE SEQUENCE [LARGE SCALE GENOMIC DNA]</scope>
    <source>
        <strain evidence="3">CGMCC 4.7248</strain>
    </source>
</reference>
<evidence type="ECO:0000313" key="2">
    <source>
        <dbReference type="EMBL" id="MFC5639504.1"/>
    </source>
</evidence>
<keyword evidence="3" id="KW-1185">Reference proteome</keyword>
<dbReference type="Proteomes" id="UP001596154">
    <property type="component" value="Unassembled WGS sequence"/>
</dbReference>
<protein>
    <submittedName>
        <fullName evidence="2">Uncharacterized protein</fullName>
    </submittedName>
</protein>
<evidence type="ECO:0000256" key="1">
    <source>
        <dbReference type="SAM" id="MobiDB-lite"/>
    </source>
</evidence>
<accession>A0ABW0V408</accession>
<comment type="caution">
    <text evidence="2">The sequence shown here is derived from an EMBL/GenBank/DDBJ whole genome shotgun (WGS) entry which is preliminary data.</text>
</comment>
<dbReference type="EMBL" id="JBHSNY010000024">
    <property type="protein sequence ID" value="MFC5639504.1"/>
    <property type="molecule type" value="Genomic_DNA"/>
</dbReference>
<evidence type="ECO:0000313" key="3">
    <source>
        <dbReference type="Proteomes" id="UP001596154"/>
    </source>
</evidence>
<dbReference type="RefSeq" id="WP_381031563.1">
    <property type="nucleotide sequence ID" value="NZ_JBHSNY010000024.1"/>
</dbReference>
<organism evidence="2 3">
    <name type="scientific">Streptomyces bullii</name>
    <dbReference type="NCBI Taxonomy" id="349910"/>
    <lineage>
        <taxon>Bacteria</taxon>
        <taxon>Bacillati</taxon>
        <taxon>Actinomycetota</taxon>
        <taxon>Actinomycetes</taxon>
        <taxon>Kitasatosporales</taxon>
        <taxon>Streptomycetaceae</taxon>
        <taxon>Streptomyces</taxon>
    </lineage>
</organism>
<name>A0ABW0V408_9ACTN</name>
<gene>
    <name evidence="2" type="ORF">ACFPZJ_38465</name>
</gene>
<feature type="compositionally biased region" description="Basic and acidic residues" evidence="1">
    <location>
        <begin position="94"/>
        <end position="107"/>
    </location>
</feature>
<sequence length="107" mass="11514">MGDEPDRLQVVVEVDCGARRSGAPPVGVAGLPLNSPVKIQMRGDARGVLADPREKRTQDSSKGCSRSGRRASVPSVLAQHLDEQFTGRVGDPQLKTEVRRTGHEDLT</sequence>
<proteinExistence type="predicted"/>
<feature type="region of interest" description="Disordered" evidence="1">
    <location>
        <begin position="44"/>
        <end position="107"/>
    </location>
</feature>